<dbReference type="PRINTS" id="PR00260">
    <property type="entry name" value="CHEMTRNSDUCR"/>
</dbReference>
<dbReference type="SUPFAM" id="SSF103190">
    <property type="entry name" value="Sensory domain-like"/>
    <property type="match status" value="1"/>
</dbReference>
<reference evidence="6" key="1">
    <citation type="journal article" date="2019" name="Int. J. Syst. Evol. Microbiol.">
        <title>The Global Catalogue of Microorganisms (GCM) 10K type strain sequencing project: providing services to taxonomists for standard genome sequencing and annotation.</title>
        <authorList>
            <consortium name="The Broad Institute Genomics Platform"/>
            <consortium name="The Broad Institute Genome Sequencing Center for Infectious Disease"/>
            <person name="Wu L."/>
            <person name="Ma J."/>
        </authorList>
    </citation>
    <scope>NUCLEOTIDE SEQUENCE [LARGE SCALE GENOMIC DNA]</scope>
    <source>
        <strain evidence="6">KCTC 3950</strain>
    </source>
</reference>
<proteinExistence type="inferred from homology"/>
<dbReference type="PROSITE" id="PS50111">
    <property type="entry name" value="CHEMOTAXIS_TRANSDUC_2"/>
    <property type="match status" value="1"/>
</dbReference>
<evidence type="ECO:0000259" key="4">
    <source>
        <dbReference type="PROSITE" id="PS50111"/>
    </source>
</evidence>
<dbReference type="Gene3D" id="3.30.450.20">
    <property type="entry name" value="PAS domain"/>
    <property type="match status" value="1"/>
</dbReference>
<evidence type="ECO:0000313" key="6">
    <source>
        <dbReference type="Proteomes" id="UP001597541"/>
    </source>
</evidence>
<dbReference type="InterPro" id="IPR004089">
    <property type="entry name" value="MCPsignal_dom"/>
</dbReference>
<dbReference type="InterPro" id="IPR029151">
    <property type="entry name" value="Sensor-like_sf"/>
</dbReference>
<evidence type="ECO:0000256" key="1">
    <source>
        <dbReference type="ARBA" id="ARBA00023224"/>
    </source>
</evidence>
<protein>
    <submittedName>
        <fullName evidence="5">Methyl-accepting chemotaxis protein</fullName>
    </submittedName>
</protein>
<evidence type="ECO:0000256" key="3">
    <source>
        <dbReference type="PROSITE-ProRule" id="PRU00284"/>
    </source>
</evidence>
<dbReference type="Gene3D" id="1.10.287.950">
    <property type="entry name" value="Methyl-accepting chemotaxis protein"/>
    <property type="match status" value="1"/>
</dbReference>
<dbReference type="EMBL" id="JBHUME010000008">
    <property type="protein sequence ID" value="MFD2613670.1"/>
    <property type="molecule type" value="Genomic_DNA"/>
</dbReference>
<dbReference type="Proteomes" id="UP001597541">
    <property type="component" value="Unassembled WGS sequence"/>
</dbReference>
<dbReference type="RefSeq" id="WP_377603701.1">
    <property type="nucleotide sequence ID" value="NZ_JBHUME010000008.1"/>
</dbReference>
<dbReference type="InterPro" id="IPR004090">
    <property type="entry name" value="Chemotax_Me-accpt_rcpt"/>
</dbReference>
<evidence type="ECO:0000256" key="2">
    <source>
        <dbReference type="ARBA" id="ARBA00029447"/>
    </source>
</evidence>
<dbReference type="Pfam" id="PF00015">
    <property type="entry name" value="MCPsignal"/>
    <property type="match status" value="1"/>
</dbReference>
<sequence length="480" mass="52796">MVVKGRLKSRISDWFKGTFRSENTQEMHNPVSGDLREESVITFIRESQVVSDQLNAAVEEVNLAIEGLTRVSDQSAHIEEQLRDRSLSAVSRINESFSALQEVAAAAEQISGTSAYMNEESQHTQTVVLEVVKSLNNTQTVMDQLQHYNHSMDERIRELSEHASKIEEINMFIQEVVSQTSLLALNASIEAAHAGEFGRGFAVVAQQIKKLAEQSNEAVKRSTDILGSIEQGVKQVVSSVEQEKLAVNQGMEEMSTIRNRMDDIFNRITHVNALVGQTSGSSRQQSDLTAASAVMLSEVVDAVNHTLESVDGTLKQLGMQRNQIHKLQRVNRNLTGSSGELIRSIQRVGISAQSGSLEVDAAPFKALLRNIAGQPELTTMDEQIHASILTNNLQQTEEIEAIWSNRADGSFLFSLPEAGLLNAKNREWWKKAMEGELFVSDVYISAITKRPCITMSLAIPDADGSPAVVIGIDLALGRNS</sequence>
<feature type="domain" description="Methyl-accepting transducer" evidence="4">
    <location>
        <begin position="64"/>
        <end position="300"/>
    </location>
</feature>
<accession>A0ABW5PGQ1</accession>
<gene>
    <name evidence="5" type="ORF">ACFSUF_14660</name>
</gene>
<dbReference type="PANTHER" id="PTHR32089">
    <property type="entry name" value="METHYL-ACCEPTING CHEMOTAXIS PROTEIN MCPB"/>
    <property type="match status" value="1"/>
</dbReference>
<comment type="caution">
    <text evidence="5">The sequence shown here is derived from an EMBL/GenBank/DDBJ whole genome shotgun (WGS) entry which is preliminary data.</text>
</comment>
<keyword evidence="6" id="KW-1185">Reference proteome</keyword>
<name>A0ABW5PGQ1_9BACL</name>
<keyword evidence="1 3" id="KW-0807">Transducer</keyword>
<evidence type="ECO:0000313" key="5">
    <source>
        <dbReference type="EMBL" id="MFD2613670.1"/>
    </source>
</evidence>
<comment type="similarity">
    <text evidence="2">Belongs to the methyl-accepting chemotaxis (MCP) protein family.</text>
</comment>
<dbReference type="SMART" id="SM00283">
    <property type="entry name" value="MA"/>
    <property type="match status" value="1"/>
</dbReference>
<dbReference type="CDD" id="cd18773">
    <property type="entry name" value="PDC1_HK_sensor"/>
    <property type="match status" value="1"/>
</dbReference>
<dbReference type="PANTHER" id="PTHR32089:SF112">
    <property type="entry name" value="LYSOZYME-LIKE PROTEIN-RELATED"/>
    <property type="match status" value="1"/>
</dbReference>
<dbReference type="SUPFAM" id="SSF58104">
    <property type="entry name" value="Methyl-accepting chemotaxis protein (MCP) signaling domain"/>
    <property type="match status" value="1"/>
</dbReference>
<organism evidence="5 6">
    <name type="scientific">Paenibacillus gansuensis</name>
    <dbReference type="NCBI Taxonomy" id="306542"/>
    <lineage>
        <taxon>Bacteria</taxon>
        <taxon>Bacillati</taxon>
        <taxon>Bacillota</taxon>
        <taxon>Bacilli</taxon>
        <taxon>Bacillales</taxon>
        <taxon>Paenibacillaceae</taxon>
        <taxon>Paenibacillus</taxon>
    </lineage>
</organism>